<dbReference type="Gene3D" id="3.40.50.2300">
    <property type="match status" value="1"/>
</dbReference>
<dbReference type="Pfam" id="PF00072">
    <property type="entry name" value="Response_reg"/>
    <property type="match status" value="1"/>
</dbReference>
<feature type="region of interest" description="Disordered" evidence="4">
    <location>
        <begin position="1"/>
        <end position="20"/>
    </location>
</feature>
<keyword evidence="7" id="KW-1185">Reference proteome</keyword>
<sequence length="208" mass="23443">MRDTALMPEKSRPSSQEASVTRHALVVDDMPVMAKILGRALDEMGITYDHVMNGEEAVTAFEAGRYDMVFMDIMMPKMNGVEATKRLRALESEANRSPLPIIAVTTKMSGPENSVYLGAGMTDCIKKPVDRVSLEVLVKRHLTGEEADVDISDQYDAIYDEMEVVNWDTFPGVWRASEGLNELYFDLHIAFEHTRQALQKKLIILKNF</sequence>
<dbReference type="PROSITE" id="PS50110">
    <property type="entry name" value="RESPONSE_REGULATORY"/>
    <property type="match status" value="1"/>
</dbReference>
<evidence type="ECO:0000256" key="2">
    <source>
        <dbReference type="ARBA" id="ARBA00023012"/>
    </source>
</evidence>
<dbReference type="RefSeq" id="WP_068149849.1">
    <property type="nucleotide sequence ID" value="NZ_JBHSCR010000003.1"/>
</dbReference>
<evidence type="ECO:0000256" key="4">
    <source>
        <dbReference type="SAM" id="MobiDB-lite"/>
    </source>
</evidence>
<evidence type="ECO:0000313" key="6">
    <source>
        <dbReference type="EMBL" id="MFC4347180.1"/>
    </source>
</evidence>
<feature type="domain" description="Response regulatory" evidence="5">
    <location>
        <begin position="23"/>
        <end position="142"/>
    </location>
</feature>
<reference evidence="7" key="1">
    <citation type="journal article" date="2019" name="Int. J. Syst. Evol. Microbiol.">
        <title>The Global Catalogue of Microorganisms (GCM) 10K type strain sequencing project: providing services to taxonomists for standard genome sequencing and annotation.</title>
        <authorList>
            <consortium name="The Broad Institute Genomics Platform"/>
            <consortium name="The Broad Institute Genome Sequencing Center for Infectious Disease"/>
            <person name="Wu L."/>
            <person name="Ma J."/>
        </authorList>
    </citation>
    <scope>NUCLEOTIDE SEQUENCE [LARGE SCALE GENOMIC DNA]</scope>
    <source>
        <strain evidence="7">CGMCC 1.15304</strain>
    </source>
</reference>
<dbReference type="Proteomes" id="UP001595776">
    <property type="component" value="Unassembled WGS sequence"/>
</dbReference>
<dbReference type="CDD" id="cd17546">
    <property type="entry name" value="REC_hyHK_CKI1_RcsC-like"/>
    <property type="match status" value="1"/>
</dbReference>
<dbReference type="SUPFAM" id="SSF52172">
    <property type="entry name" value="CheY-like"/>
    <property type="match status" value="1"/>
</dbReference>
<dbReference type="EMBL" id="JBHSCR010000003">
    <property type="protein sequence ID" value="MFC4347180.1"/>
    <property type="molecule type" value="Genomic_DNA"/>
</dbReference>
<evidence type="ECO:0000259" key="5">
    <source>
        <dbReference type="PROSITE" id="PS50110"/>
    </source>
</evidence>
<evidence type="ECO:0000256" key="1">
    <source>
        <dbReference type="ARBA" id="ARBA00022553"/>
    </source>
</evidence>
<keyword evidence="2" id="KW-0902">Two-component regulatory system</keyword>
<protein>
    <submittedName>
        <fullName evidence="6">Response regulator</fullName>
    </submittedName>
</protein>
<dbReference type="PANTHER" id="PTHR45339">
    <property type="entry name" value="HYBRID SIGNAL TRANSDUCTION HISTIDINE KINASE J"/>
    <property type="match status" value="1"/>
</dbReference>
<feature type="modified residue" description="4-aspartylphosphate" evidence="3">
    <location>
        <position position="72"/>
    </location>
</feature>
<proteinExistence type="predicted"/>
<evidence type="ECO:0000256" key="3">
    <source>
        <dbReference type="PROSITE-ProRule" id="PRU00169"/>
    </source>
</evidence>
<dbReference type="PANTHER" id="PTHR45339:SF1">
    <property type="entry name" value="HYBRID SIGNAL TRANSDUCTION HISTIDINE KINASE J"/>
    <property type="match status" value="1"/>
</dbReference>
<dbReference type="InterPro" id="IPR001789">
    <property type="entry name" value="Sig_transdc_resp-reg_receiver"/>
</dbReference>
<name>A0ABV8U7W1_9PROT</name>
<accession>A0ABV8U7W1</accession>
<evidence type="ECO:0000313" key="7">
    <source>
        <dbReference type="Proteomes" id="UP001595776"/>
    </source>
</evidence>
<organism evidence="6 7">
    <name type="scientific">Kordiimonas lipolytica</name>
    <dbReference type="NCBI Taxonomy" id="1662421"/>
    <lineage>
        <taxon>Bacteria</taxon>
        <taxon>Pseudomonadati</taxon>
        <taxon>Pseudomonadota</taxon>
        <taxon>Alphaproteobacteria</taxon>
        <taxon>Kordiimonadales</taxon>
        <taxon>Kordiimonadaceae</taxon>
        <taxon>Kordiimonas</taxon>
    </lineage>
</organism>
<dbReference type="SMART" id="SM00448">
    <property type="entry name" value="REC"/>
    <property type="match status" value="1"/>
</dbReference>
<comment type="caution">
    <text evidence="6">The sequence shown here is derived from an EMBL/GenBank/DDBJ whole genome shotgun (WGS) entry which is preliminary data.</text>
</comment>
<keyword evidence="1 3" id="KW-0597">Phosphoprotein</keyword>
<dbReference type="InterPro" id="IPR011006">
    <property type="entry name" value="CheY-like_superfamily"/>
</dbReference>
<gene>
    <name evidence="6" type="ORF">ACFO5Q_04925</name>
</gene>